<dbReference type="Gene3D" id="3.10.450.50">
    <property type="match status" value="1"/>
</dbReference>
<dbReference type="EMBL" id="SMKL01000025">
    <property type="protein sequence ID" value="TDC51086.1"/>
    <property type="molecule type" value="Genomic_DNA"/>
</dbReference>
<dbReference type="AlphaFoldDB" id="A0A4R4RNP9"/>
<feature type="domain" description="SnoaL-like" evidence="1">
    <location>
        <begin position="11"/>
        <end position="110"/>
    </location>
</feature>
<name>A0A4R4RNP9_9ACTN</name>
<organism evidence="2 3">
    <name type="scientific">Jiangella ureilytica</name>
    <dbReference type="NCBI Taxonomy" id="2530374"/>
    <lineage>
        <taxon>Bacteria</taxon>
        <taxon>Bacillati</taxon>
        <taxon>Actinomycetota</taxon>
        <taxon>Actinomycetes</taxon>
        <taxon>Jiangellales</taxon>
        <taxon>Jiangellaceae</taxon>
        <taxon>Jiangella</taxon>
    </lineage>
</organism>
<keyword evidence="3" id="KW-1185">Reference proteome</keyword>
<dbReference type="Pfam" id="PF12680">
    <property type="entry name" value="SnoaL_2"/>
    <property type="match status" value="1"/>
</dbReference>
<accession>A0A4R4RNP9</accession>
<protein>
    <submittedName>
        <fullName evidence="2">Nuclear transport factor 2 family protein</fullName>
    </submittedName>
</protein>
<dbReference type="SUPFAM" id="SSF54427">
    <property type="entry name" value="NTF2-like"/>
    <property type="match status" value="1"/>
</dbReference>
<dbReference type="InterPro" id="IPR032710">
    <property type="entry name" value="NTF2-like_dom_sf"/>
</dbReference>
<gene>
    <name evidence="2" type="ORF">E1212_13130</name>
</gene>
<dbReference type="InterPro" id="IPR037401">
    <property type="entry name" value="SnoaL-like"/>
</dbReference>
<reference evidence="2 3" key="1">
    <citation type="submission" date="2019-02" db="EMBL/GenBank/DDBJ databases">
        <title>Draft genome sequences of novel Actinobacteria.</title>
        <authorList>
            <person name="Sahin N."/>
            <person name="Ay H."/>
            <person name="Saygin H."/>
        </authorList>
    </citation>
    <scope>NUCLEOTIDE SEQUENCE [LARGE SCALE GENOMIC DNA]</scope>
    <source>
        <strain evidence="2 3">KC603</strain>
    </source>
</reference>
<evidence type="ECO:0000313" key="3">
    <source>
        <dbReference type="Proteomes" id="UP000295621"/>
    </source>
</evidence>
<evidence type="ECO:0000259" key="1">
    <source>
        <dbReference type="Pfam" id="PF12680"/>
    </source>
</evidence>
<dbReference type="OrthoDB" id="8526151at2"/>
<dbReference type="Proteomes" id="UP000295621">
    <property type="component" value="Unassembled WGS sequence"/>
</dbReference>
<comment type="caution">
    <text evidence="2">The sequence shown here is derived from an EMBL/GenBank/DDBJ whole genome shotgun (WGS) entry which is preliminary data.</text>
</comment>
<evidence type="ECO:0000313" key="2">
    <source>
        <dbReference type="EMBL" id="TDC51086.1"/>
    </source>
</evidence>
<dbReference type="RefSeq" id="WP_131983094.1">
    <property type="nucleotide sequence ID" value="NZ_SMKL01000025.1"/>
</dbReference>
<sequence>MTTSVEGWLDGYREAWVRRDAAAAAELFTDDATYQEEPYAAPFAGSDGIATYWSEVTATQSDIEVRFGTPLVAGNRVAVEWWTTLVNDGAEVTLAGSFMLRFADDGRCAELREYWHAGGGRREPPDAWGR</sequence>
<proteinExistence type="predicted"/>